<keyword evidence="2" id="KW-0812">Transmembrane</keyword>
<protein>
    <recommendedName>
        <fullName evidence="5">Baseplate protein J-like domain-containing protein</fullName>
    </recommendedName>
</protein>
<proteinExistence type="predicted"/>
<accession>A0A955IDW5</accession>
<feature type="transmembrane region" description="Helical" evidence="2">
    <location>
        <begin position="248"/>
        <end position="271"/>
    </location>
</feature>
<evidence type="ECO:0000256" key="1">
    <source>
        <dbReference type="SAM" id="MobiDB-lite"/>
    </source>
</evidence>
<evidence type="ECO:0008006" key="5">
    <source>
        <dbReference type="Google" id="ProtNLM"/>
    </source>
</evidence>
<gene>
    <name evidence="3" type="ORF">KC675_02010</name>
</gene>
<feature type="compositionally biased region" description="Basic and acidic residues" evidence="1">
    <location>
        <begin position="208"/>
        <end position="226"/>
    </location>
</feature>
<dbReference type="AlphaFoldDB" id="A0A955IDW5"/>
<reference evidence="3" key="2">
    <citation type="journal article" date="2021" name="Microbiome">
        <title>Successional dynamics and alternative stable states in a saline activated sludge microbial community over 9 years.</title>
        <authorList>
            <person name="Wang Y."/>
            <person name="Ye J."/>
            <person name="Ju F."/>
            <person name="Liu L."/>
            <person name="Boyd J.A."/>
            <person name="Deng Y."/>
            <person name="Parks D.H."/>
            <person name="Jiang X."/>
            <person name="Yin X."/>
            <person name="Woodcroft B.J."/>
            <person name="Tyson G.W."/>
            <person name="Hugenholtz P."/>
            <person name="Polz M.F."/>
            <person name="Zhang T."/>
        </authorList>
    </citation>
    <scope>NUCLEOTIDE SEQUENCE</scope>
    <source>
        <strain evidence="3">HKST-UBA15</strain>
    </source>
</reference>
<dbReference type="Proteomes" id="UP000745577">
    <property type="component" value="Unassembled WGS sequence"/>
</dbReference>
<evidence type="ECO:0000313" key="4">
    <source>
        <dbReference type="Proteomes" id="UP000745577"/>
    </source>
</evidence>
<feature type="region of interest" description="Disordered" evidence="1">
    <location>
        <begin position="208"/>
        <end position="235"/>
    </location>
</feature>
<evidence type="ECO:0000313" key="3">
    <source>
        <dbReference type="EMBL" id="MCA9379933.1"/>
    </source>
</evidence>
<comment type="caution">
    <text evidence="3">The sequence shown here is derived from an EMBL/GenBank/DDBJ whole genome shotgun (WGS) entry which is preliminary data.</text>
</comment>
<evidence type="ECO:0000256" key="2">
    <source>
        <dbReference type="SAM" id="Phobius"/>
    </source>
</evidence>
<sequence>MQTIEKIFVDQDDEIIFVVEKILRAATSRVILVIPATSGVVSSVISLKLLSKQLIDSNKLLILVTDNPTGIKLAGKANLVVRDKISLVDKSAWDEALAIKNELREHKEGIKKELLTSRIPEKVIEEEVESEPEVIEAVEPEVTEEPEIVKPVEHTEKEIFGEKPRLNPKIITVGGIAIASGGDINELKDLSMPASEIELAKDEFTEISEKPEKSVEPEKQEVEQESSKVATRRLKETGPKKKRKIKKILLILVIGLLLLLLLAGGAFAYSYKNMAKVEIDVEFNQSEGNINETITVSTLATEIDSENLVIPGTELGLEESSSGDGVATGKKETGTNAQGVIDIRNKSTESAVNLAAGQVFIDISTNLQYVLTQNTTIAVDQYQRDVPIKAKEFGDNYNIEDQQSTFRVEGFTTDQLIGFGFRDITGGKTEEITVVTAEDVAKVKQSLETAIKGNLATNLKSQISQGEILLEGSQRYEEVSLEQTVQNDEEAENFSVDLKMKVIAIKVNEEDIKSMAQGIIKKSEKATDQAEIKVDDFEVKNVKVEGSKITFELVAKGEVNENLQLEEQKDQITGKTIDEAKAYLEELEQIDKVNITYKPDYIPENIRKIPSKRENIIFK</sequence>
<keyword evidence="2" id="KW-1133">Transmembrane helix</keyword>
<organism evidence="3 4">
    <name type="scientific">Candidatus Dojkabacteria bacterium</name>
    <dbReference type="NCBI Taxonomy" id="2099670"/>
    <lineage>
        <taxon>Bacteria</taxon>
        <taxon>Candidatus Dojkabacteria</taxon>
    </lineage>
</organism>
<reference evidence="3" key="1">
    <citation type="submission" date="2020-04" db="EMBL/GenBank/DDBJ databases">
        <authorList>
            <person name="Zhang T."/>
        </authorList>
    </citation>
    <scope>NUCLEOTIDE SEQUENCE</scope>
    <source>
        <strain evidence="3">HKST-UBA15</strain>
    </source>
</reference>
<dbReference type="EMBL" id="JAGQLL010000019">
    <property type="protein sequence ID" value="MCA9379933.1"/>
    <property type="molecule type" value="Genomic_DNA"/>
</dbReference>
<name>A0A955IDW5_9BACT</name>
<keyword evidence="2" id="KW-0472">Membrane</keyword>